<feature type="non-terminal residue" evidence="1">
    <location>
        <position position="1"/>
    </location>
</feature>
<dbReference type="EMBL" id="LAZR01049038">
    <property type="protein sequence ID" value="KKK90577.1"/>
    <property type="molecule type" value="Genomic_DNA"/>
</dbReference>
<name>A0A0F8Z9U7_9ZZZZ</name>
<accession>A0A0F8Z9U7</accession>
<comment type="caution">
    <text evidence="1">The sequence shown here is derived from an EMBL/GenBank/DDBJ whole genome shotgun (WGS) entry which is preliminary data.</text>
</comment>
<evidence type="ECO:0008006" key="2">
    <source>
        <dbReference type="Google" id="ProtNLM"/>
    </source>
</evidence>
<gene>
    <name evidence="1" type="ORF">LCGC14_2721610</name>
</gene>
<protein>
    <recommendedName>
        <fullName evidence="2">Transposase IS4-like domain-containing protein</fullName>
    </recommendedName>
</protein>
<reference evidence="1" key="1">
    <citation type="journal article" date="2015" name="Nature">
        <title>Complex archaea that bridge the gap between prokaryotes and eukaryotes.</title>
        <authorList>
            <person name="Spang A."/>
            <person name="Saw J.H."/>
            <person name="Jorgensen S.L."/>
            <person name="Zaremba-Niedzwiedzka K."/>
            <person name="Martijn J."/>
            <person name="Lind A.E."/>
            <person name="van Eijk R."/>
            <person name="Schleper C."/>
            <person name="Guy L."/>
            <person name="Ettema T.J."/>
        </authorList>
    </citation>
    <scope>NUCLEOTIDE SEQUENCE</scope>
</reference>
<organism evidence="1">
    <name type="scientific">marine sediment metagenome</name>
    <dbReference type="NCBI Taxonomy" id="412755"/>
    <lineage>
        <taxon>unclassified sequences</taxon>
        <taxon>metagenomes</taxon>
        <taxon>ecological metagenomes</taxon>
    </lineage>
</organism>
<proteinExistence type="predicted"/>
<dbReference type="AlphaFoldDB" id="A0A0F8Z9U7"/>
<sequence length="305" mass="34888">DGTWFFSSKKIHCQNCLTKEHRDGTTTYYHSALLPVVVVPGSSRVIPLAPEFIRPQDGKEKQDCENAAAKRWINGKGAEYSSLGVTVLGDDLFSRQPVCQLVLDKNLNFIFVCKPSSHKWLSEWLAEADPVEDLHEFSVTKWTGKKHLTYTYLYVNGVPLKDGEEALLVNWAQLTITNEQGAVTFRNSFVSNHKITKGNVAAFIQAGRSRWKIENENNNTLKTKGYHFEHNFGHGKENLSETLLSLNLFSFLFHTVLEIFDDKYRLIRETLPRRKDFFNDIRALTRYICFDTSSFNFALAASCTF</sequence>
<evidence type="ECO:0000313" key="1">
    <source>
        <dbReference type="EMBL" id="KKK90577.1"/>
    </source>
</evidence>